<dbReference type="STRING" id="4577.A0A1D6LK60"/>
<gene>
    <name evidence="6" type="ORF">ZEAMMB73_Zm00001d035993</name>
</gene>
<name>A0A1D6LK60_MAIZE</name>
<evidence type="ECO:0000256" key="1">
    <source>
        <dbReference type="ARBA" id="ARBA00004141"/>
    </source>
</evidence>
<dbReference type="AlphaFoldDB" id="A0A1D6LK60"/>
<evidence type="ECO:0000313" key="6">
    <source>
        <dbReference type="EMBL" id="AQK80101.1"/>
    </source>
</evidence>
<dbReference type="OMA" id="FLIRATP"/>
<evidence type="ECO:0000256" key="3">
    <source>
        <dbReference type="ARBA" id="ARBA00022692"/>
    </source>
</evidence>
<keyword evidence="3" id="KW-0812">Transmembrane</keyword>
<dbReference type="EMBL" id="CM000782">
    <property type="protein sequence ID" value="AQK80101.1"/>
    <property type="molecule type" value="Genomic_DNA"/>
</dbReference>
<dbReference type="InParanoid" id="A0A1D6LK60"/>
<dbReference type="PANTHER" id="PTHR11119">
    <property type="entry name" value="XANTHINE-URACIL / VITAMIN C PERMEASE FAMILY MEMBER"/>
    <property type="match status" value="1"/>
</dbReference>
<proteinExistence type="inferred from homology"/>
<sequence length="218" mass="23892">MPPVKAEDLVVHAVKEQFAGLDYCITSPPPPWITTVLVGFQHYLVMLGTTVLIATIIVHFGTRLPAVMSGSYTYIYPVVAIILSQRYALLIDPLERFVFTMRSLQGVLIIVGVFQAVVGFFGIWRVFIRFLSPLTAVPFVTLTGLGLFFSAFPGVTKCIEVGLPALVLLVIFAEYASHVFAKGSFVFSRCPVLVTVVIIWIYAEILTAAGAYNQLGIT</sequence>
<comment type="subcellular location">
    <subcellularLocation>
        <location evidence="1">Membrane</location>
        <topology evidence="1">Multi-pass membrane protein</topology>
    </subcellularLocation>
</comment>
<dbReference type="GO" id="GO:0016020">
    <property type="term" value="C:membrane"/>
    <property type="evidence" value="ECO:0007669"/>
    <property type="project" value="UniProtKB-SubCell"/>
</dbReference>
<comment type="similarity">
    <text evidence="2">Belongs to the nucleobase:cation symporter-2 (NCS2) (TC 2.A.40) family.</text>
</comment>
<keyword evidence="4" id="KW-1133">Transmembrane helix</keyword>
<dbReference type="GO" id="GO:0022857">
    <property type="term" value="F:transmembrane transporter activity"/>
    <property type="evidence" value="ECO:0007669"/>
    <property type="project" value="InterPro"/>
</dbReference>
<evidence type="ECO:0000256" key="2">
    <source>
        <dbReference type="ARBA" id="ARBA00008821"/>
    </source>
</evidence>
<organism evidence="6">
    <name type="scientific">Zea mays</name>
    <name type="common">Maize</name>
    <dbReference type="NCBI Taxonomy" id="4577"/>
    <lineage>
        <taxon>Eukaryota</taxon>
        <taxon>Viridiplantae</taxon>
        <taxon>Streptophyta</taxon>
        <taxon>Embryophyta</taxon>
        <taxon>Tracheophyta</taxon>
        <taxon>Spermatophyta</taxon>
        <taxon>Magnoliopsida</taxon>
        <taxon>Liliopsida</taxon>
        <taxon>Poales</taxon>
        <taxon>Poaceae</taxon>
        <taxon>PACMAD clade</taxon>
        <taxon>Panicoideae</taxon>
        <taxon>Andropogonodae</taxon>
        <taxon>Andropogoneae</taxon>
        <taxon>Tripsacinae</taxon>
        <taxon>Zea</taxon>
    </lineage>
</organism>
<accession>A0A1D6LK60</accession>
<evidence type="ECO:0000256" key="5">
    <source>
        <dbReference type="ARBA" id="ARBA00023136"/>
    </source>
</evidence>
<keyword evidence="5" id="KW-0472">Membrane</keyword>
<reference evidence="6" key="1">
    <citation type="submission" date="2015-12" db="EMBL/GenBank/DDBJ databases">
        <title>Update maize B73 reference genome by single molecule sequencing technologies.</title>
        <authorList>
            <consortium name="Maize Genome Sequencing Project"/>
            <person name="Ware D."/>
        </authorList>
    </citation>
    <scope>NUCLEOTIDE SEQUENCE</scope>
    <source>
        <tissue evidence="6">Seedling</tissue>
    </source>
</reference>
<dbReference type="InterPro" id="IPR006043">
    <property type="entry name" value="NCS2"/>
</dbReference>
<protein>
    <submittedName>
        <fullName evidence="6">Nucleobase-ascorbate transporter 4</fullName>
    </submittedName>
</protein>
<dbReference type="Pfam" id="PF00860">
    <property type="entry name" value="Xan_ur_permease"/>
    <property type="match status" value="1"/>
</dbReference>
<evidence type="ECO:0000256" key="4">
    <source>
        <dbReference type="ARBA" id="ARBA00022989"/>
    </source>
</evidence>